<evidence type="ECO:0000313" key="2">
    <source>
        <dbReference type="Proteomes" id="UP001057402"/>
    </source>
</evidence>
<organism evidence="1 2">
    <name type="scientific">Melastoma candidum</name>
    <dbReference type="NCBI Taxonomy" id="119954"/>
    <lineage>
        <taxon>Eukaryota</taxon>
        <taxon>Viridiplantae</taxon>
        <taxon>Streptophyta</taxon>
        <taxon>Embryophyta</taxon>
        <taxon>Tracheophyta</taxon>
        <taxon>Spermatophyta</taxon>
        <taxon>Magnoliopsida</taxon>
        <taxon>eudicotyledons</taxon>
        <taxon>Gunneridae</taxon>
        <taxon>Pentapetalae</taxon>
        <taxon>rosids</taxon>
        <taxon>malvids</taxon>
        <taxon>Myrtales</taxon>
        <taxon>Melastomataceae</taxon>
        <taxon>Melastomatoideae</taxon>
        <taxon>Melastomateae</taxon>
        <taxon>Melastoma</taxon>
    </lineage>
</organism>
<dbReference type="Proteomes" id="UP001057402">
    <property type="component" value="Chromosome 2"/>
</dbReference>
<name>A0ACB9S537_9MYRT</name>
<dbReference type="EMBL" id="CM042881">
    <property type="protein sequence ID" value="KAI4386249.1"/>
    <property type="molecule type" value="Genomic_DNA"/>
</dbReference>
<comment type="caution">
    <text evidence="1">The sequence shown here is derived from an EMBL/GenBank/DDBJ whole genome shotgun (WGS) entry which is preliminary data.</text>
</comment>
<protein>
    <submittedName>
        <fullName evidence="1">Uncharacterized protein</fullName>
    </submittedName>
</protein>
<accession>A0ACB9S537</accession>
<gene>
    <name evidence="1" type="ORF">MLD38_004195</name>
</gene>
<evidence type="ECO:0000313" key="1">
    <source>
        <dbReference type="EMBL" id="KAI4386249.1"/>
    </source>
</evidence>
<proteinExistence type="predicted"/>
<sequence>MSRRQKRLYLSHPSPRVLHLPSRSVWRTARPGKVDMGGGSGKEKLGTLFERERRFRMSSEGCVLVEEAGEGDEAWRFQEEVLRAELRRSRSSAEKILRSTIQALVDGRRRIAGGMDIQSVIEEEIENLVGKLGELRRKTRRKVSEGGRSCSNFNTVYGSPEKAGEAPWSRISEQPLEGNNEHSVELLRRKMEGLSKDVLLEKMVQEYGSILSSSKRIEWQLPQSVLATRESSQNIVSGAKNVCSGHCKAVVRRIIEQVRSETEQWSQIQTMLSQLRGEMEELQVSRDIWEDMALDNCEH</sequence>
<reference evidence="2" key="1">
    <citation type="journal article" date="2023" name="Front. Plant Sci.">
        <title>Chromosomal-level genome assembly of Melastoma candidum provides insights into trichome evolution.</title>
        <authorList>
            <person name="Zhong Y."/>
            <person name="Wu W."/>
            <person name="Sun C."/>
            <person name="Zou P."/>
            <person name="Liu Y."/>
            <person name="Dai S."/>
            <person name="Zhou R."/>
        </authorList>
    </citation>
    <scope>NUCLEOTIDE SEQUENCE [LARGE SCALE GENOMIC DNA]</scope>
</reference>
<keyword evidence="2" id="KW-1185">Reference proteome</keyword>